<keyword evidence="1" id="KW-0812">Transmembrane</keyword>
<evidence type="ECO:0000313" key="3">
    <source>
        <dbReference type="Proteomes" id="UP001234585"/>
    </source>
</evidence>
<name>A0AA50CKJ0_9HYPH</name>
<evidence type="ECO:0000256" key="1">
    <source>
        <dbReference type="SAM" id="Phobius"/>
    </source>
</evidence>
<keyword evidence="1" id="KW-1133">Transmembrane helix</keyword>
<dbReference type="EMBL" id="CP132302">
    <property type="protein sequence ID" value="WLR96174.1"/>
    <property type="molecule type" value="Genomic_DNA"/>
</dbReference>
<accession>A0AA50CKJ0</accession>
<organism evidence="2 3">
    <name type="scientific">Shinella sumterensis</name>
    <dbReference type="NCBI Taxonomy" id="1967501"/>
    <lineage>
        <taxon>Bacteria</taxon>
        <taxon>Pseudomonadati</taxon>
        <taxon>Pseudomonadota</taxon>
        <taxon>Alphaproteobacteria</taxon>
        <taxon>Hyphomicrobiales</taxon>
        <taxon>Rhizobiaceae</taxon>
        <taxon>Shinella</taxon>
    </lineage>
</organism>
<feature type="transmembrane region" description="Helical" evidence="1">
    <location>
        <begin position="55"/>
        <end position="76"/>
    </location>
</feature>
<sequence length="102" mass="11487">MVSKARAIVDDGFLVGLVFALFLAGKIVRYLVWVGVVPIFLFWAKSDYAKPAGMLMRFLLPTVGYSPFAFCFFMHIPAFSPASSRRTIQTSSFTPSPLRCWR</sequence>
<dbReference type="RefSeq" id="WP_306036625.1">
    <property type="nucleotide sequence ID" value="NZ_CP132302.1"/>
</dbReference>
<protein>
    <submittedName>
        <fullName evidence="2">Uncharacterized protein</fullName>
    </submittedName>
</protein>
<keyword evidence="1" id="KW-0472">Membrane</keyword>
<feature type="transmembrane region" description="Helical" evidence="1">
    <location>
        <begin position="12"/>
        <end position="43"/>
    </location>
</feature>
<reference evidence="2 3" key="1">
    <citation type="submission" date="2023-08" db="EMBL/GenBank/DDBJ databases">
        <title>Pathogen: clinical or host-associated sample.</title>
        <authorList>
            <person name="Hergert J."/>
            <person name="Casey R."/>
            <person name="Wagner J."/>
            <person name="Young E.L."/>
            <person name="Oakeson K.F."/>
        </authorList>
    </citation>
    <scope>NUCLEOTIDE SEQUENCE [LARGE SCALE GENOMIC DNA]</scope>
    <source>
        <strain evidence="2 3">1760953</strain>
    </source>
</reference>
<gene>
    <name evidence="2" type="ORF">Q9313_10545</name>
</gene>
<dbReference type="Proteomes" id="UP001234585">
    <property type="component" value="Chromosome"/>
</dbReference>
<dbReference type="AlphaFoldDB" id="A0AA50CKJ0"/>
<proteinExistence type="predicted"/>
<evidence type="ECO:0000313" key="2">
    <source>
        <dbReference type="EMBL" id="WLR96174.1"/>
    </source>
</evidence>
<keyword evidence="3" id="KW-1185">Reference proteome</keyword>